<organism evidence="1 2">
    <name type="scientific">Brassica oleracea var. oleracea</name>
    <dbReference type="NCBI Taxonomy" id="109376"/>
    <lineage>
        <taxon>Eukaryota</taxon>
        <taxon>Viridiplantae</taxon>
        <taxon>Streptophyta</taxon>
        <taxon>Embryophyta</taxon>
        <taxon>Tracheophyta</taxon>
        <taxon>Spermatophyta</taxon>
        <taxon>Magnoliopsida</taxon>
        <taxon>eudicotyledons</taxon>
        <taxon>Gunneridae</taxon>
        <taxon>Pentapetalae</taxon>
        <taxon>rosids</taxon>
        <taxon>malvids</taxon>
        <taxon>Brassicales</taxon>
        <taxon>Brassicaceae</taxon>
        <taxon>Brassiceae</taxon>
        <taxon>Brassica</taxon>
    </lineage>
</organism>
<sequence length="74" mass="8512">MHDKVSSHHASWIAYLQQFSFVIRHSSGPSNRVADALSRRRSLLSVSTSLFWGSDPSLTSTRRIYFLGRYGRLR</sequence>
<accession>A0A0D3AGM5</accession>
<proteinExistence type="predicted"/>
<evidence type="ECO:0000313" key="1">
    <source>
        <dbReference type="EnsemblPlants" id="Bo23147s010.1"/>
    </source>
</evidence>
<dbReference type="AlphaFoldDB" id="A0A0D3AGM5"/>
<dbReference type="Proteomes" id="UP000032141">
    <property type="component" value="Unassembled WGS sequence"/>
</dbReference>
<dbReference type="EnsemblPlants" id="Bo23147s010.1">
    <property type="protein sequence ID" value="Bo23147s010.1"/>
    <property type="gene ID" value="Bo23147s010"/>
</dbReference>
<protein>
    <submittedName>
        <fullName evidence="1">Uncharacterized protein</fullName>
    </submittedName>
</protein>
<name>A0A0D3AGM5_BRAOL</name>
<evidence type="ECO:0000313" key="2">
    <source>
        <dbReference type="Proteomes" id="UP000032141"/>
    </source>
</evidence>
<reference evidence="1" key="1">
    <citation type="journal article" date="2014" name="Genome Biol.">
        <title>Transcriptome and methylome profiling reveals relics of genome dominance in the mesopolyploid Brassica oleracea.</title>
        <authorList>
            <person name="Parkin I.A."/>
            <person name="Koh C."/>
            <person name="Tang H."/>
            <person name="Robinson S.J."/>
            <person name="Kagale S."/>
            <person name="Clarke W.E."/>
            <person name="Town C.D."/>
            <person name="Nixon J."/>
            <person name="Krishnakumar V."/>
            <person name="Bidwell S.L."/>
            <person name="Denoeud F."/>
            <person name="Belcram H."/>
            <person name="Links M.G."/>
            <person name="Just J."/>
            <person name="Clarke C."/>
            <person name="Bender T."/>
            <person name="Huebert T."/>
            <person name="Mason A.S."/>
            <person name="Pires J.C."/>
            <person name="Barker G."/>
            <person name="Moore J."/>
            <person name="Walley P.G."/>
            <person name="Manoli S."/>
            <person name="Batley J."/>
            <person name="Edwards D."/>
            <person name="Nelson M.N."/>
            <person name="Wang X."/>
            <person name="Paterson A.H."/>
            <person name="King G."/>
            <person name="Bancroft I."/>
            <person name="Chalhoub B."/>
            <person name="Sharpe A.G."/>
        </authorList>
    </citation>
    <scope>NUCLEOTIDE SEQUENCE [LARGE SCALE GENOMIC DNA]</scope>
    <source>
        <strain evidence="1">cv. TO1000</strain>
    </source>
</reference>
<dbReference type="HOGENOM" id="CLU_2691238_0_0_1"/>
<reference evidence="1" key="2">
    <citation type="submission" date="2015-06" db="UniProtKB">
        <authorList>
            <consortium name="EnsemblPlants"/>
        </authorList>
    </citation>
    <scope>IDENTIFICATION</scope>
</reference>
<dbReference type="Gramene" id="Bo23147s010.1">
    <property type="protein sequence ID" value="Bo23147s010.1"/>
    <property type="gene ID" value="Bo23147s010"/>
</dbReference>
<keyword evidence="2" id="KW-1185">Reference proteome</keyword>